<comment type="caution">
    <text evidence="1">The sequence shown here is derived from an EMBL/GenBank/DDBJ whole genome shotgun (WGS) entry which is preliminary data.</text>
</comment>
<accession>A0A433WQ35</accession>
<dbReference type="AlphaFoldDB" id="A0A433WQ35"/>
<dbReference type="Proteomes" id="UP000281028">
    <property type="component" value="Unassembled WGS sequence"/>
</dbReference>
<sequence>MKKTFILSLLTTCLTIFPGCKKFLDINKDPNNAEDVPVAYLLPSAQAAISFSVGNTLGLMGGIWSQYWTQSPSASQYRPLDQYSPDPGAFGNVWETLTSDALEDLQQVIDKSTVQKKSQYTAIALILKVYTFQLVTDLWGDVPFTEALKGEENISPVYDRQSDIYNHLVKTLDDAMALINPDDPNAPGGDDLIYGGDMERWAHFANTLKLKIGLRLAKKDPVRAAAVVRTLAGKIFLQEDETAMQRFNATGGQQNPLYGAISAGLGGVSNLVASATTVDFFNRYNDPRIAAFYAPVPSGSYAAIPQGSYETYISNDPLSKPSARTGANVDLSASALAPVKWMTSYESSFLQAEAVVRGWLPGDAAALYLDGIQQSFDAYATGGFDDYAAQPEIAFPAGGSVETKIATIITQKWAAMCGNQNIEAWTEWRRTGYPSFFIESKASIIGAGRFPQTFLYPNSELTRNPNAPRQHLIYEKVWWAQ</sequence>
<reference evidence="1" key="1">
    <citation type="submission" date="2020-05" db="EMBL/GenBank/DDBJ databases">
        <title>Chitinophaga laudate sp. nov., isolated from a tropical peat swamp.</title>
        <authorList>
            <person name="Goh C.B.S."/>
            <person name="Lee M.S."/>
            <person name="Parimannan S."/>
            <person name="Pasbakhsh P."/>
            <person name="Yule C.M."/>
            <person name="Rajandas H."/>
            <person name="Loke S."/>
            <person name="Croft L."/>
            <person name="Tan J.B.L."/>
        </authorList>
    </citation>
    <scope>NUCLEOTIDE SEQUENCE</scope>
    <source>
        <strain evidence="1">Mgbs1</strain>
    </source>
</reference>
<dbReference type="Pfam" id="PF12771">
    <property type="entry name" value="SusD-like_2"/>
    <property type="match status" value="1"/>
</dbReference>
<dbReference type="Gene3D" id="1.25.40.390">
    <property type="match status" value="1"/>
</dbReference>
<gene>
    <name evidence="1" type="ORF">ECE50_008830</name>
</gene>
<name>A0A433WQ35_9BACT</name>
<dbReference type="OrthoDB" id="614457at2"/>
<keyword evidence="2" id="KW-1185">Reference proteome</keyword>
<dbReference type="SUPFAM" id="SSF48452">
    <property type="entry name" value="TPR-like"/>
    <property type="match status" value="1"/>
</dbReference>
<proteinExistence type="predicted"/>
<evidence type="ECO:0000313" key="1">
    <source>
        <dbReference type="EMBL" id="NSL86931.1"/>
    </source>
</evidence>
<organism evidence="1 2">
    <name type="scientific">Chitinophaga solisilvae</name>
    <dbReference type="NCBI Taxonomy" id="1233460"/>
    <lineage>
        <taxon>Bacteria</taxon>
        <taxon>Pseudomonadati</taxon>
        <taxon>Bacteroidota</taxon>
        <taxon>Chitinophagia</taxon>
        <taxon>Chitinophagales</taxon>
        <taxon>Chitinophagaceae</taxon>
        <taxon>Chitinophaga</taxon>
    </lineage>
</organism>
<dbReference type="InterPro" id="IPR041662">
    <property type="entry name" value="SusD-like_2"/>
</dbReference>
<dbReference type="InterPro" id="IPR011990">
    <property type="entry name" value="TPR-like_helical_dom_sf"/>
</dbReference>
<evidence type="ECO:0000313" key="2">
    <source>
        <dbReference type="Proteomes" id="UP000281028"/>
    </source>
</evidence>
<dbReference type="EMBL" id="RIAR02000001">
    <property type="protein sequence ID" value="NSL86931.1"/>
    <property type="molecule type" value="Genomic_DNA"/>
</dbReference>
<protein>
    <submittedName>
        <fullName evidence="1">SusD/RagB family nutrient-binding outer membrane lipoprotein</fullName>
    </submittedName>
</protein>
<keyword evidence="1" id="KW-0449">Lipoprotein</keyword>